<name>A0A5C6G9J9_METRR</name>
<evidence type="ECO:0000313" key="3">
    <source>
        <dbReference type="Proteomes" id="UP000317257"/>
    </source>
</evidence>
<protein>
    <submittedName>
        <fullName evidence="2">Uncharacterized protein</fullName>
    </submittedName>
</protein>
<dbReference type="Pfam" id="PF00023">
    <property type="entry name" value="Ank"/>
    <property type="match status" value="1"/>
</dbReference>
<evidence type="ECO:0000313" key="2">
    <source>
        <dbReference type="EMBL" id="TWU73989.1"/>
    </source>
</evidence>
<evidence type="ECO:0000256" key="1">
    <source>
        <dbReference type="PROSITE-ProRule" id="PRU00023"/>
    </source>
</evidence>
<organism evidence="2 3">
    <name type="scientific">Metarhizium rileyi (strain RCEF 4871)</name>
    <name type="common">Nomuraea rileyi</name>
    <dbReference type="NCBI Taxonomy" id="1649241"/>
    <lineage>
        <taxon>Eukaryota</taxon>
        <taxon>Fungi</taxon>
        <taxon>Dikarya</taxon>
        <taxon>Ascomycota</taxon>
        <taxon>Pezizomycotina</taxon>
        <taxon>Sordariomycetes</taxon>
        <taxon>Hypocreomycetidae</taxon>
        <taxon>Hypocreales</taxon>
        <taxon>Clavicipitaceae</taxon>
        <taxon>Metarhizium</taxon>
    </lineage>
</organism>
<sequence>MPPNTFLLAADNSPLLLPLLRQNPSLAAAQDEHGYSLIHAAASYNHLHLLRTLVLEFYVDVNIKDEDDETALFVVETVEAAMVLVEELGIDAHHKGADGLTAREKIETEGDFCTVAAYLAGLETNRPGKYVGAIANDVMTEAIQRTPQGMEIIFDTIDAAEQIPSDVDPRFRRRIEDLAQRNDFHAPSGQADLRKLVEDVISDR</sequence>
<dbReference type="Gene3D" id="1.25.40.20">
    <property type="entry name" value="Ankyrin repeat-containing domain"/>
    <property type="match status" value="1"/>
</dbReference>
<dbReference type="PROSITE" id="PS50088">
    <property type="entry name" value="ANK_REPEAT"/>
    <property type="match status" value="1"/>
</dbReference>
<proteinExistence type="predicted"/>
<reference evidence="3" key="1">
    <citation type="submission" date="2018-12" db="EMBL/GenBank/DDBJ databases">
        <title>The complete genome of Metarhizium rileyi, a key fungal pathogen of Lepidoptera.</title>
        <authorList>
            <person name="Binneck E."/>
            <person name="Lastra C.C.L."/>
            <person name="Sosa-Gomez D.R."/>
        </authorList>
    </citation>
    <scope>NUCLEOTIDE SEQUENCE [LARGE SCALE GENOMIC DNA]</scope>
    <source>
        <strain evidence="3">Cep018-CH2</strain>
    </source>
</reference>
<dbReference type="InterPro" id="IPR036770">
    <property type="entry name" value="Ankyrin_rpt-contain_sf"/>
</dbReference>
<dbReference type="InterPro" id="IPR002110">
    <property type="entry name" value="Ankyrin_rpt"/>
</dbReference>
<keyword evidence="1" id="KW-0040">ANK repeat</keyword>
<dbReference type="EMBL" id="SBHS01000014">
    <property type="protein sequence ID" value="TWU73989.1"/>
    <property type="molecule type" value="Genomic_DNA"/>
</dbReference>
<dbReference type="Proteomes" id="UP000317257">
    <property type="component" value="Unassembled WGS sequence"/>
</dbReference>
<comment type="caution">
    <text evidence="2">The sequence shown here is derived from an EMBL/GenBank/DDBJ whole genome shotgun (WGS) entry which is preliminary data.</text>
</comment>
<gene>
    <name evidence="2" type="ORF">ED733_005466</name>
</gene>
<dbReference type="SUPFAM" id="SSF48403">
    <property type="entry name" value="Ankyrin repeat"/>
    <property type="match status" value="1"/>
</dbReference>
<accession>A0A5C6G9J9</accession>
<dbReference type="AlphaFoldDB" id="A0A5C6G9J9"/>
<feature type="repeat" description="ANK" evidence="1">
    <location>
        <begin position="33"/>
        <end position="66"/>
    </location>
</feature>